<reference evidence="9 10" key="1">
    <citation type="journal article" date="2015" name="Infect. Genet. Evol.">
        <title>Genomic sequences of six botulinum neurotoxin-producing strains representing three clostridial species illustrate the mobility and diversity of botulinum neurotoxin genes.</title>
        <authorList>
            <person name="Smith T.J."/>
            <person name="Hill K.K."/>
            <person name="Xie G."/>
            <person name="Foley B.T."/>
            <person name="Williamson C.H."/>
            <person name="Foster J.T."/>
            <person name="Johnson S.L."/>
            <person name="Chertkov O."/>
            <person name="Teshima H."/>
            <person name="Gibbons H.S."/>
            <person name="Johnsky L.A."/>
            <person name="Karavis M.A."/>
            <person name="Smith L.A."/>
        </authorList>
    </citation>
    <scope>NUCLEOTIDE SEQUENCE [LARGE SCALE GENOMIC DNA]</scope>
    <source>
        <strain evidence="9">Sullivan</strain>
    </source>
</reference>
<dbReference type="Gene3D" id="1.10.3720.10">
    <property type="entry name" value="MetI-like"/>
    <property type="match status" value="1"/>
</dbReference>
<feature type="transmembrane region" description="Helical" evidence="7">
    <location>
        <begin position="103"/>
        <end position="124"/>
    </location>
</feature>
<keyword evidence="6 7" id="KW-0472">Membrane</keyword>
<dbReference type="GO" id="GO:0055085">
    <property type="term" value="P:transmembrane transport"/>
    <property type="evidence" value="ECO:0007669"/>
    <property type="project" value="InterPro"/>
</dbReference>
<evidence type="ECO:0000313" key="9">
    <source>
        <dbReference type="EMBL" id="AIY84595.1"/>
    </source>
</evidence>
<dbReference type="SUPFAM" id="SSF161098">
    <property type="entry name" value="MetI-like"/>
    <property type="match status" value="1"/>
</dbReference>
<evidence type="ECO:0000313" key="10">
    <source>
        <dbReference type="Proteomes" id="UP000030635"/>
    </source>
</evidence>
<protein>
    <submittedName>
        <fullName evidence="9">Binding--dependent transport system inner membrane component family protein</fullName>
    </submittedName>
</protein>
<keyword evidence="5 7" id="KW-1133">Transmembrane helix</keyword>
<feature type="transmembrane region" description="Helical" evidence="7">
    <location>
        <begin position="191"/>
        <end position="211"/>
    </location>
</feature>
<evidence type="ECO:0000256" key="2">
    <source>
        <dbReference type="ARBA" id="ARBA00022448"/>
    </source>
</evidence>
<keyword evidence="4 7" id="KW-0812">Transmembrane</keyword>
<dbReference type="CDD" id="cd06261">
    <property type="entry name" value="TM_PBP2"/>
    <property type="match status" value="1"/>
</dbReference>
<dbReference type="HOGENOM" id="CLU_016047_1_1_9"/>
<dbReference type="EMBL" id="CP006905">
    <property type="protein sequence ID" value="AIY84595.1"/>
    <property type="molecule type" value="Genomic_DNA"/>
</dbReference>
<evidence type="ECO:0000256" key="6">
    <source>
        <dbReference type="ARBA" id="ARBA00023136"/>
    </source>
</evidence>
<dbReference type="KEGG" id="cbv:U729_2175"/>
<comment type="subcellular location">
    <subcellularLocation>
        <location evidence="1 7">Cell membrane</location>
        <topology evidence="1 7">Multi-pass membrane protein</topology>
    </subcellularLocation>
</comment>
<organism evidence="9 10">
    <name type="scientific">Clostridium baratii str. Sullivan</name>
    <dbReference type="NCBI Taxonomy" id="1415775"/>
    <lineage>
        <taxon>Bacteria</taxon>
        <taxon>Bacillati</taxon>
        <taxon>Bacillota</taxon>
        <taxon>Clostridia</taxon>
        <taxon>Eubacteriales</taxon>
        <taxon>Clostridiaceae</taxon>
        <taxon>Clostridium</taxon>
    </lineage>
</organism>
<dbReference type="Proteomes" id="UP000030635">
    <property type="component" value="Chromosome"/>
</dbReference>
<evidence type="ECO:0000256" key="5">
    <source>
        <dbReference type="ARBA" id="ARBA00022989"/>
    </source>
</evidence>
<feature type="transmembrane region" description="Helical" evidence="7">
    <location>
        <begin position="136"/>
        <end position="153"/>
    </location>
</feature>
<comment type="similarity">
    <text evidence="7">Belongs to the binding-protein-dependent transport system permease family.</text>
</comment>
<dbReference type="GO" id="GO:0005886">
    <property type="term" value="C:plasma membrane"/>
    <property type="evidence" value="ECO:0007669"/>
    <property type="project" value="UniProtKB-SubCell"/>
</dbReference>
<proteinExistence type="inferred from homology"/>
<keyword evidence="3" id="KW-1003">Cell membrane</keyword>
<evidence type="ECO:0000256" key="1">
    <source>
        <dbReference type="ARBA" id="ARBA00004651"/>
    </source>
</evidence>
<keyword evidence="10" id="KW-1185">Reference proteome</keyword>
<evidence type="ECO:0000259" key="8">
    <source>
        <dbReference type="PROSITE" id="PS50928"/>
    </source>
</evidence>
<dbReference type="InterPro" id="IPR000515">
    <property type="entry name" value="MetI-like"/>
</dbReference>
<feature type="domain" description="ABC transmembrane type-1" evidence="8">
    <location>
        <begin position="68"/>
        <end position="257"/>
    </location>
</feature>
<gene>
    <name evidence="9" type="ORF">U729_2175</name>
</gene>
<dbReference type="PROSITE" id="PS50928">
    <property type="entry name" value="ABC_TM1"/>
    <property type="match status" value="1"/>
</dbReference>
<accession>A0A0A7G086</accession>
<evidence type="ECO:0000256" key="4">
    <source>
        <dbReference type="ARBA" id="ARBA00022692"/>
    </source>
</evidence>
<dbReference type="eggNOG" id="COG0395">
    <property type="taxonomic scope" value="Bacteria"/>
</dbReference>
<dbReference type="InterPro" id="IPR035906">
    <property type="entry name" value="MetI-like_sf"/>
</dbReference>
<dbReference type="Pfam" id="PF00528">
    <property type="entry name" value="BPD_transp_1"/>
    <property type="match status" value="1"/>
</dbReference>
<name>A0A0A7G086_9CLOT</name>
<dbReference type="RefSeq" id="WP_039314798.1">
    <property type="nucleotide sequence ID" value="NZ_CP006905.1"/>
</dbReference>
<keyword evidence="2 7" id="KW-0813">Transport</keyword>
<dbReference type="PANTHER" id="PTHR43744:SF12">
    <property type="entry name" value="ABC TRANSPORTER PERMEASE PROTEIN MG189-RELATED"/>
    <property type="match status" value="1"/>
</dbReference>
<feature type="transmembrane region" description="Helical" evidence="7">
    <location>
        <begin position="236"/>
        <end position="257"/>
    </location>
</feature>
<dbReference type="OrthoDB" id="9787837at2"/>
<evidence type="ECO:0000256" key="3">
    <source>
        <dbReference type="ARBA" id="ARBA00022475"/>
    </source>
</evidence>
<evidence type="ECO:0000256" key="7">
    <source>
        <dbReference type="RuleBase" id="RU363032"/>
    </source>
</evidence>
<feature type="transmembrane region" description="Helical" evidence="7">
    <location>
        <begin position="67"/>
        <end position="91"/>
    </location>
</feature>
<feature type="transmembrane region" description="Helical" evidence="7">
    <location>
        <begin position="12"/>
        <end position="35"/>
    </location>
</feature>
<sequence>MKKVNLVLSKTFIVIMALITLFPFIYMILSSLMTFQEATSIPPKLFPEKFQWENFTLAMKQAPFVRYFFNTILVAGLSTLGTLVTSILAAFALVKLEFRFKNALLLGMVALLMVPYEVVVFTNYQTIAKLGLLDSYTALIIPSLASVFYIFYLKEYLTSIPISYYKAAKVDGCTDLEFIKRILIPLAKPSLFTMGILSFINGWNSFLWPILVTNSKEMRLLSNGLSSFATESGTNVHLQMAASTIAIVPILILYLIFRKQIIRGVVKSGIKG</sequence>
<dbReference type="AlphaFoldDB" id="A0A0A7G086"/>
<dbReference type="PANTHER" id="PTHR43744">
    <property type="entry name" value="ABC TRANSPORTER PERMEASE PROTEIN MG189-RELATED-RELATED"/>
    <property type="match status" value="1"/>
</dbReference>